<dbReference type="GO" id="GO:0016020">
    <property type="term" value="C:membrane"/>
    <property type="evidence" value="ECO:0007669"/>
    <property type="project" value="UniProtKB-SubCell"/>
</dbReference>
<keyword evidence="3 5" id="KW-1133">Transmembrane helix</keyword>
<keyword evidence="2 5" id="KW-0812">Transmembrane</keyword>
<feature type="transmembrane region" description="Helical" evidence="5">
    <location>
        <begin position="121"/>
        <end position="139"/>
    </location>
</feature>
<dbReference type="PANTHER" id="PTHR32322">
    <property type="entry name" value="INNER MEMBRANE TRANSPORTER"/>
    <property type="match status" value="1"/>
</dbReference>
<feature type="domain" description="EamA" evidence="6">
    <location>
        <begin position="5"/>
        <end position="135"/>
    </location>
</feature>
<dbReference type="InterPro" id="IPR050638">
    <property type="entry name" value="AA-Vitamin_Transporters"/>
</dbReference>
<evidence type="ECO:0000256" key="4">
    <source>
        <dbReference type="ARBA" id="ARBA00023136"/>
    </source>
</evidence>
<feature type="transmembrane region" description="Helical" evidence="5">
    <location>
        <begin position="170"/>
        <end position="192"/>
    </location>
</feature>
<dbReference type="OrthoDB" id="321830at2"/>
<evidence type="ECO:0000313" key="7">
    <source>
        <dbReference type="EMBL" id="KJY81885.1"/>
    </source>
</evidence>
<dbReference type="InterPro" id="IPR000620">
    <property type="entry name" value="EamA_dom"/>
</dbReference>
<dbReference type="PATRIC" id="fig|579748.3.peg.3340"/>
<feature type="transmembrane region" description="Helical" evidence="5">
    <location>
        <begin position="228"/>
        <end position="250"/>
    </location>
</feature>
<dbReference type="EMBL" id="JXXV01000028">
    <property type="protein sequence ID" value="KJY81885.1"/>
    <property type="molecule type" value="Genomic_DNA"/>
</dbReference>
<dbReference type="PANTHER" id="PTHR32322:SF9">
    <property type="entry name" value="AMINO-ACID METABOLITE EFFLUX PUMP-RELATED"/>
    <property type="match status" value="1"/>
</dbReference>
<gene>
    <name evidence="7" type="ORF">TW81_16165</name>
</gene>
<comment type="caution">
    <text evidence="7">The sequence shown here is derived from an EMBL/GenBank/DDBJ whole genome shotgun (WGS) entry which is preliminary data.</text>
</comment>
<dbReference type="InterPro" id="IPR037185">
    <property type="entry name" value="EmrE-like"/>
</dbReference>
<feature type="transmembrane region" description="Helical" evidence="5">
    <location>
        <begin position="66"/>
        <end position="85"/>
    </location>
</feature>
<feature type="transmembrane region" description="Helical" evidence="5">
    <location>
        <begin position="256"/>
        <end position="276"/>
    </location>
</feature>
<organism evidence="7 8">
    <name type="scientific">Vibrio galatheae</name>
    <dbReference type="NCBI Taxonomy" id="579748"/>
    <lineage>
        <taxon>Bacteria</taxon>
        <taxon>Pseudomonadati</taxon>
        <taxon>Pseudomonadota</taxon>
        <taxon>Gammaproteobacteria</taxon>
        <taxon>Vibrionales</taxon>
        <taxon>Vibrionaceae</taxon>
        <taxon>Vibrio</taxon>
    </lineage>
</organism>
<evidence type="ECO:0000256" key="1">
    <source>
        <dbReference type="ARBA" id="ARBA00004141"/>
    </source>
</evidence>
<dbReference type="AlphaFoldDB" id="A0A0F4NFJ6"/>
<reference evidence="7 8" key="1">
    <citation type="journal article" date="2015" name="BMC Genomics">
        <title>Genome mining reveals unlocked bioactive potential of marine Gram-negative bacteria.</title>
        <authorList>
            <person name="Machado H."/>
            <person name="Sonnenschein E.C."/>
            <person name="Melchiorsen J."/>
            <person name="Gram L."/>
        </authorList>
    </citation>
    <scope>NUCLEOTIDE SEQUENCE [LARGE SCALE GENOMIC DNA]</scope>
    <source>
        <strain evidence="7 8">S2757</strain>
    </source>
</reference>
<comment type="subcellular location">
    <subcellularLocation>
        <location evidence="1">Membrane</location>
        <topology evidence="1">Multi-pass membrane protein</topology>
    </subcellularLocation>
</comment>
<protein>
    <submittedName>
        <fullName evidence="7">Multidrug transporter</fullName>
    </submittedName>
</protein>
<evidence type="ECO:0000313" key="8">
    <source>
        <dbReference type="Proteomes" id="UP000033673"/>
    </source>
</evidence>
<dbReference type="Proteomes" id="UP000033673">
    <property type="component" value="Unassembled WGS sequence"/>
</dbReference>
<evidence type="ECO:0000256" key="5">
    <source>
        <dbReference type="SAM" id="Phobius"/>
    </source>
</evidence>
<accession>A0A0F4NFJ6</accession>
<dbReference type="STRING" id="579748.TW81_16165"/>
<evidence type="ECO:0000256" key="2">
    <source>
        <dbReference type="ARBA" id="ARBA00022692"/>
    </source>
</evidence>
<feature type="transmembrane region" description="Helical" evidence="5">
    <location>
        <begin position="36"/>
        <end position="54"/>
    </location>
</feature>
<feature type="transmembrane region" description="Helical" evidence="5">
    <location>
        <begin position="198"/>
        <end position="221"/>
    </location>
</feature>
<proteinExistence type="predicted"/>
<feature type="domain" description="EamA" evidence="6">
    <location>
        <begin position="146"/>
        <end position="275"/>
    </location>
</feature>
<feature type="transmembrane region" description="Helical" evidence="5">
    <location>
        <begin position="145"/>
        <end position="163"/>
    </location>
</feature>
<dbReference type="Pfam" id="PF00892">
    <property type="entry name" value="EamA"/>
    <property type="match status" value="2"/>
</dbReference>
<keyword evidence="4 5" id="KW-0472">Membrane</keyword>
<dbReference type="SUPFAM" id="SSF103481">
    <property type="entry name" value="Multidrug resistance efflux transporter EmrE"/>
    <property type="match status" value="2"/>
</dbReference>
<dbReference type="RefSeq" id="WP_045956768.1">
    <property type="nucleotide sequence ID" value="NZ_JXXV01000028.1"/>
</dbReference>
<sequence>MHNLTLLVIALIAFAANSFFCRFALASQAIDPGSFTWLRLVSGALTLVIIQSFRRQMNFSFLTDKHSWWAGLSLFGYAVCFSFAYTQLSTGTGALILFGVVQLTLVAFHVLSGNRLSGKELLGILVSLSGFVLLMLPSAQAPTVSAASLMLVAGVCWGVFTMLGRKSSVASVAITQGFVLASVLAAVASPWLISFQSIHLQGVVWALMSGIFASGFGYILWYQVVKHISVLQASVSQLAVPVIAFIAGSVGLGEPVTTTAVISSLLVLGGIALIFATRAKQAD</sequence>
<feature type="transmembrane region" description="Helical" evidence="5">
    <location>
        <begin position="91"/>
        <end position="109"/>
    </location>
</feature>
<name>A0A0F4NFJ6_9VIBR</name>
<keyword evidence="8" id="KW-1185">Reference proteome</keyword>
<evidence type="ECO:0000256" key="3">
    <source>
        <dbReference type="ARBA" id="ARBA00022989"/>
    </source>
</evidence>
<evidence type="ECO:0000259" key="6">
    <source>
        <dbReference type="Pfam" id="PF00892"/>
    </source>
</evidence>